<evidence type="ECO:0000313" key="8">
    <source>
        <dbReference type="Proteomes" id="UP000678016"/>
    </source>
</evidence>
<keyword evidence="8" id="KW-1185">Reference proteome</keyword>
<dbReference type="InterPro" id="IPR001647">
    <property type="entry name" value="HTH_TetR"/>
</dbReference>
<feature type="compositionally biased region" description="Basic and acidic residues" evidence="5">
    <location>
        <begin position="1"/>
        <end position="26"/>
    </location>
</feature>
<evidence type="ECO:0000256" key="4">
    <source>
        <dbReference type="PROSITE-ProRule" id="PRU00335"/>
    </source>
</evidence>
<reference evidence="8" key="1">
    <citation type="submission" date="2021-05" db="EMBL/GenBank/DDBJ databases">
        <title>Direct Submission.</title>
        <authorList>
            <person name="Li K."/>
            <person name="Gao J."/>
        </authorList>
    </citation>
    <scope>NUCLEOTIDE SEQUENCE [LARGE SCALE GENOMIC DNA]</scope>
    <source>
        <strain evidence="8">HDS12</strain>
    </source>
</reference>
<dbReference type="InterPro" id="IPR011075">
    <property type="entry name" value="TetR_C"/>
</dbReference>
<dbReference type="InterPro" id="IPR036271">
    <property type="entry name" value="Tet_transcr_reg_TetR-rel_C_sf"/>
</dbReference>
<feature type="DNA-binding region" description="H-T-H motif" evidence="4">
    <location>
        <begin position="56"/>
        <end position="75"/>
    </location>
</feature>
<proteinExistence type="predicted"/>
<sequence>MVDGERPRAGDEARETAPEAREEAPRATRRRGRELLDAIHEAVILEAADVGVARLSMEGIARRAGTAKTSLYRRWPTPGDILLDAMYHTYPQEVPTPGADDLRGDLVRALMLLRDTMSRSLGQAMFSVVAEARHHPELYDRFVREVFDSRGGRFTRTVLEHYADHGRVDPSRVTSVTDDIGEAMLIKYAMDHQGPPDGEYVERIVDEVILPVLGLDPRAASPDAPEEGSPASSGG</sequence>
<feature type="region of interest" description="Disordered" evidence="5">
    <location>
        <begin position="1"/>
        <end position="30"/>
    </location>
</feature>
<keyword evidence="2 4" id="KW-0238">DNA-binding</keyword>
<protein>
    <submittedName>
        <fullName evidence="7">TetR/AcrR family transcriptional regulator</fullName>
    </submittedName>
</protein>
<dbReference type="InterPro" id="IPR009057">
    <property type="entry name" value="Homeodomain-like_sf"/>
</dbReference>
<evidence type="ECO:0000256" key="5">
    <source>
        <dbReference type="SAM" id="MobiDB-lite"/>
    </source>
</evidence>
<dbReference type="PROSITE" id="PS50977">
    <property type="entry name" value="HTH_TETR_2"/>
    <property type="match status" value="1"/>
</dbReference>
<evidence type="ECO:0000256" key="1">
    <source>
        <dbReference type="ARBA" id="ARBA00023015"/>
    </source>
</evidence>
<dbReference type="EMBL" id="CP074132">
    <property type="protein sequence ID" value="QUX30371.1"/>
    <property type="molecule type" value="Genomic_DNA"/>
</dbReference>
<evidence type="ECO:0000259" key="6">
    <source>
        <dbReference type="PROSITE" id="PS50977"/>
    </source>
</evidence>
<dbReference type="RefSeq" id="WP_212643146.1">
    <property type="nucleotide sequence ID" value="NZ_CP074132.1"/>
</dbReference>
<keyword evidence="3" id="KW-0804">Transcription</keyword>
<dbReference type="Pfam" id="PF00440">
    <property type="entry name" value="TetR_N"/>
    <property type="match status" value="1"/>
</dbReference>
<dbReference type="Pfam" id="PF16859">
    <property type="entry name" value="TetR_C_11"/>
    <property type="match status" value="1"/>
</dbReference>
<name>A0ABX8C7I8_9ACTN</name>
<dbReference type="SUPFAM" id="SSF46689">
    <property type="entry name" value="Homeodomain-like"/>
    <property type="match status" value="1"/>
</dbReference>
<dbReference type="PANTHER" id="PTHR30055">
    <property type="entry name" value="HTH-TYPE TRANSCRIPTIONAL REGULATOR RUTR"/>
    <property type="match status" value="1"/>
</dbReference>
<evidence type="ECO:0000313" key="7">
    <source>
        <dbReference type="EMBL" id="QUX30371.1"/>
    </source>
</evidence>
<feature type="region of interest" description="Disordered" evidence="5">
    <location>
        <begin position="216"/>
        <end position="235"/>
    </location>
</feature>
<organism evidence="7 8">
    <name type="scientific">Nocardiopsis akebiae</name>
    <dbReference type="NCBI Taxonomy" id="2831968"/>
    <lineage>
        <taxon>Bacteria</taxon>
        <taxon>Bacillati</taxon>
        <taxon>Actinomycetota</taxon>
        <taxon>Actinomycetes</taxon>
        <taxon>Streptosporangiales</taxon>
        <taxon>Nocardiopsidaceae</taxon>
        <taxon>Nocardiopsis</taxon>
    </lineage>
</organism>
<dbReference type="Proteomes" id="UP000678016">
    <property type="component" value="Chromosome"/>
</dbReference>
<evidence type="ECO:0000256" key="2">
    <source>
        <dbReference type="ARBA" id="ARBA00023125"/>
    </source>
</evidence>
<dbReference type="PANTHER" id="PTHR30055:SF148">
    <property type="entry name" value="TETR-FAMILY TRANSCRIPTIONAL REGULATOR"/>
    <property type="match status" value="1"/>
</dbReference>
<dbReference type="Gene3D" id="1.10.357.10">
    <property type="entry name" value="Tetracycline Repressor, domain 2"/>
    <property type="match status" value="1"/>
</dbReference>
<evidence type="ECO:0000256" key="3">
    <source>
        <dbReference type="ARBA" id="ARBA00023163"/>
    </source>
</evidence>
<accession>A0ABX8C7I8</accession>
<keyword evidence="1" id="KW-0805">Transcription regulation</keyword>
<dbReference type="SUPFAM" id="SSF48498">
    <property type="entry name" value="Tetracyclin repressor-like, C-terminal domain"/>
    <property type="match status" value="1"/>
</dbReference>
<feature type="domain" description="HTH tetR-type" evidence="6">
    <location>
        <begin position="33"/>
        <end position="93"/>
    </location>
</feature>
<gene>
    <name evidence="7" type="ORF">KGD83_07545</name>
</gene>
<dbReference type="InterPro" id="IPR050109">
    <property type="entry name" value="HTH-type_TetR-like_transc_reg"/>
</dbReference>
<dbReference type="Gene3D" id="1.10.10.60">
    <property type="entry name" value="Homeodomain-like"/>
    <property type="match status" value="1"/>
</dbReference>